<organism evidence="1 2">
    <name type="scientific">Aegilops tauschii subsp. strangulata</name>
    <name type="common">Goatgrass</name>
    <dbReference type="NCBI Taxonomy" id="200361"/>
    <lineage>
        <taxon>Eukaryota</taxon>
        <taxon>Viridiplantae</taxon>
        <taxon>Streptophyta</taxon>
        <taxon>Embryophyta</taxon>
        <taxon>Tracheophyta</taxon>
        <taxon>Spermatophyta</taxon>
        <taxon>Magnoliopsida</taxon>
        <taxon>Liliopsida</taxon>
        <taxon>Poales</taxon>
        <taxon>Poaceae</taxon>
        <taxon>BOP clade</taxon>
        <taxon>Pooideae</taxon>
        <taxon>Triticodae</taxon>
        <taxon>Triticeae</taxon>
        <taxon>Triticinae</taxon>
        <taxon>Aegilops</taxon>
    </lineage>
</organism>
<dbReference type="Gramene" id="AET3Gv20385800.7">
    <property type="protein sequence ID" value="AET3Gv20385800.7"/>
    <property type="gene ID" value="AET3Gv20385800"/>
</dbReference>
<dbReference type="AlphaFoldDB" id="A0A453ELL7"/>
<evidence type="ECO:0008006" key="3">
    <source>
        <dbReference type="Google" id="ProtNLM"/>
    </source>
</evidence>
<reference evidence="1" key="5">
    <citation type="journal article" date="2021" name="G3 (Bethesda)">
        <title>Aegilops tauschii genome assembly Aet v5.0 features greater sequence contiguity and improved annotation.</title>
        <authorList>
            <person name="Wang L."/>
            <person name="Zhu T."/>
            <person name="Rodriguez J.C."/>
            <person name="Deal K.R."/>
            <person name="Dubcovsky J."/>
            <person name="McGuire P.E."/>
            <person name="Lux T."/>
            <person name="Spannagl M."/>
            <person name="Mayer K.F.X."/>
            <person name="Baldrich P."/>
            <person name="Meyers B.C."/>
            <person name="Huo N."/>
            <person name="Gu Y.Q."/>
            <person name="Zhou H."/>
            <person name="Devos K.M."/>
            <person name="Bennetzen J.L."/>
            <person name="Unver T."/>
            <person name="Budak H."/>
            <person name="Gulick P.J."/>
            <person name="Galiba G."/>
            <person name="Kalapos B."/>
            <person name="Nelson D.R."/>
            <person name="Li P."/>
            <person name="You F.M."/>
            <person name="Luo M.C."/>
            <person name="Dvorak J."/>
        </authorList>
    </citation>
    <scope>NUCLEOTIDE SEQUENCE [LARGE SCALE GENOMIC DNA]</scope>
    <source>
        <strain evidence="1">cv. AL8/78</strain>
    </source>
</reference>
<dbReference type="EnsemblPlants" id="AET3Gv20385800.7">
    <property type="protein sequence ID" value="AET3Gv20385800.7"/>
    <property type="gene ID" value="AET3Gv20385800"/>
</dbReference>
<dbReference type="SUPFAM" id="SSF56112">
    <property type="entry name" value="Protein kinase-like (PK-like)"/>
    <property type="match status" value="1"/>
</dbReference>
<protein>
    <recommendedName>
        <fullName evidence="3">Serine-threonine/tyrosine-protein kinase catalytic domain-containing protein</fullName>
    </recommendedName>
</protein>
<proteinExistence type="predicted"/>
<accession>A0A453ELL7</accession>
<reference evidence="1" key="3">
    <citation type="journal article" date="2017" name="Nature">
        <title>Genome sequence of the progenitor of the wheat D genome Aegilops tauschii.</title>
        <authorList>
            <person name="Luo M.C."/>
            <person name="Gu Y.Q."/>
            <person name="Puiu D."/>
            <person name="Wang H."/>
            <person name="Twardziok S.O."/>
            <person name="Deal K.R."/>
            <person name="Huo N."/>
            <person name="Zhu T."/>
            <person name="Wang L."/>
            <person name="Wang Y."/>
            <person name="McGuire P.E."/>
            <person name="Liu S."/>
            <person name="Long H."/>
            <person name="Ramasamy R.K."/>
            <person name="Rodriguez J.C."/>
            <person name="Van S.L."/>
            <person name="Yuan L."/>
            <person name="Wang Z."/>
            <person name="Xia Z."/>
            <person name="Xiao L."/>
            <person name="Anderson O.D."/>
            <person name="Ouyang S."/>
            <person name="Liang Y."/>
            <person name="Zimin A.V."/>
            <person name="Pertea G."/>
            <person name="Qi P."/>
            <person name="Bennetzen J.L."/>
            <person name="Dai X."/>
            <person name="Dawson M.W."/>
            <person name="Muller H.G."/>
            <person name="Kugler K."/>
            <person name="Rivarola-Duarte L."/>
            <person name="Spannagl M."/>
            <person name="Mayer K.F.X."/>
            <person name="Lu F.H."/>
            <person name="Bevan M.W."/>
            <person name="Leroy P."/>
            <person name="Li P."/>
            <person name="You F.M."/>
            <person name="Sun Q."/>
            <person name="Liu Z."/>
            <person name="Lyons E."/>
            <person name="Wicker T."/>
            <person name="Salzberg S.L."/>
            <person name="Devos K.M."/>
            <person name="Dvorak J."/>
        </authorList>
    </citation>
    <scope>NUCLEOTIDE SEQUENCE [LARGE SCALE GENOMIC DNA]</scope>
    <source>
        <strain evidence="1">cv. AL8/78</strain>
    </source>
</reference>
<reference evidence="2" key="2">
    <citation type="journal article" date="2017" name="Nat. Plants">
        <title>The Aegilops tauschii genome reveals multiple impacts of transposons.</title>
        <authorList>
            <person name="Zhao G."/>
            <person name="Zou C."/>
            <person name="Li K."/>
            <person name="Wang K."/>
            <person name="Li T."/>
            <person name="Gao L."/>
            <person name="Zhang X."/>
            <person name="Wang H."/>
            <person name="Yang Z."/>
            <person name="Liu X."/>
            <person name="Jiang W."/>
            <person name="Mao L."/>
            <person name="Kong X."/>
            <person name="Jiao Y."/>
            <person name="Jia J."/>
        </authorList>
    </citation>
    <scope>NUCLEOTIDE SEQUENCE [LARGE SCALE GENOMIC DNA]</scope>
    <source>
        <strain evidence="2">cv. AL8/78</strain>
    </source>
</reference>
<dbReference type="Proteomes" id="UP000015105">
    <property type="component" value="Chromosome 3D"/>
</dbReference>
<keyword evidence="2" id="KW-1185">Reference proteome</keyword>
<reference evidence="2" key="1">
    <citation type="journal article" date="2014" name="Science">
        <title>Ancient hybridizations among the ancestral genomes of bread wheat.</title>
        <authorList>
            <consortium name="International Wheat Genome Sequencing Consortium,"/>
            <person name="Marcussen T."/>
            <person name="Sandve S.R."/>
            <person name="Heier L."/>
            <person name="Spannagl M."/>
            <person name="Pfeifer M."/>
            <person name="Jakobsen K.S."/>
            <person name="Wulff B.B."/>
            <person name="Steuernagel B."/>
            <person name="Mayer K.F."/>
            <person name="Olsen O.A."/>
        </authorList>
    </citation>
    <scope>NUCLEOTIDE SEQUENCE [LARGE SCALE GENOMIC DNA]</scope>
    <source>
        <strain evidence="2">cv. AL8/78</strain>
    </source>
</reference>
<dbReference type="InterPro" id="IPR011009">
    <property type="entry name" value="Kinase-like_dom_sf"/>
</dbReference>
<name>A0A453ELL7_AEGTS</name>
<evidence type="ECO:0000313" key="1">
    <source>
        <dbReference type="EnsemblPlants" id="AET3Gv20385800.7"/>
    </source>
</evidence>
<dbReference type="Gene3D" id="1.10.510.10">
    <property type="entry name" value="Transferase(Phosphotransferase) domain 1"/>
    <property type="match status" value="1"/>
</dbReference>
<sequence length="64" mass="7246">CCFQVKETMEEKREEHAVDGALASFPAEEVKFVFTVAEKCLESDPRDRPTMVQVAKMLEQAKLA</sequence>
<evidence type="ECO:0000313" key="2">
    <source>
        <dbReference type="Proteomes" id="UP000015105"/>
    </source>
</evidence>
<reference evidence="1" key="4">
    <citation type="submission" date="2019-03" db="UniProtKB">
        <authorList>
            <consortium name="EnsemblPlants"/>
        </authorList>
    </citation>
    <scope>IDENTIFICATION</scope>
</reference>